<dbReference type="InterPro" id="IPR039426">
    <property type="entry name" value="TonB-dep_rcpt-like"/>
</dbReference>
<dbReference type="Pfam" id="PF13715">
    <property type="entry name" value="CarbopepD_reg_2"/>
    <property type="match status" value="1"/>
</dbReference>
<keyword evidence="8 12" id="KW-0798">TonB box</keyword>
<dbReference type="PROSITE" id="PS52016">
    <property type="entry name" value="TONB_DEPENDENT_REC_3"/>
    <property type="match status" value="1"/>
</dbReference>
<dbReference type="Pfam" id="PF00593">
    <property type="entry name" value="TonB_dep_Rec_b-barrel"/>
    <property type="match status" value="1"/>
</dbReference>
<dbReference type="PANTHER" id="PTHR32552">
    <property type="entry name" value="FERRICHROME IRON RECEPTOR-RELATED"/>
    <property type="match status" value="1"/>
</dbReference>
<evidence type="ECO:0000256" key="12">
    <source>
        <dbReference type="RuleBase" id="RU003357"/>
    </source>
</evidence>
<evidence type="ECO:0000256" key="1">
    <source>
        <dbReference type="ARBA" id="ARBA00004571"/>
    </source>
</evidence>
<feature type="domain" description="Secretin/TonB short N-terminal" evidence="13">
    <location>
        <begin position="55"/>
        <end position="105"/>
    </location>
</feature>
<gene>
    <name evidence="14" type="ORF">F3F73_02000</name>
</gene>
<dbReference type="AlphaFoldDB" id="A0A7J4XPM6"/>
<dbReference type="NCBIfam" id="TIGR04056">
    <property type="entry name" value="OMP_RagA_SusC"/>
    <property type="match status" value="1"/>
</dbReference>
<dbReference type="Proteomes" id="UP000422221">
    <property type="component" value="Unassembled WGS sequence"/>
</dbReference>
<name>A0A7J4XPM6_9BACE</name>
<evidence type="ECO:0000256" key="5">
    <source>
        <dbReference type="ARBA" id="ARBA00022692"/>
    </source>
</evidence>
<keyword evidence="5 11" id="KW-0812">Transmembrane</keyword>
<dbReference type="InterPro" id="IPR008969">
    <property type="entry name" value="CarboxyPept-like_regulatory"/>
</dbReference>
<evidence type="ECO:0000256" key="4">
    <source>
        <dbReference type="ARBA" id="ARBA00022496"/>
    </source>
</evidence>
<keyword evidence="10 11" id="KW-0998">Cell outer membrane</keyword>
<dbReference type="Gene3D" id="2.170.130.10">
    <property type="entry name" value="TonB-dependent receptor, plug domain"/>
    <property type="match status" value="1"/>
</dbReference>
<dbReference type="FunFam" id="2.60.40.1120:FF:000003">
    <property type="entry name" value="Outer membrane protein Omp121"/>
    <property type="match status" value="1"/>
</dbReference>
<evidence type="ECO:0000256" key="3">
    <source>
        <dbReference type="ARBA" id="ARBA00022452"/>
    </source>
</evidence>
<dbReference type="InterPro" id="IPR000531">
    <property type="entry name" value="Beta-barrel_TonB"/>
</dbReference>
<sequence length="1182" mass="131777">MESNHSFRSAKSLRALLILLLMVIPVQWAVAQLTLNTSRTTLGAIIKQIQSQSEYQFFYDDQLSTIPVEAIKVENASLEDVLNRILKNKNISFKVEDNIIYLKPQTPAQDQQPKVGQPRKISGTIVDENGEPLIGVNVLVKGTTNGVISDFDGNYTLMVDEENPILQFSYIGYTPQEITVKEQAVINLKMTSDTQVIDEVVVTALGIKREKKMLGYSVQEIKSDALNTTGDPSVTSALQGKVAGLQMNTSSTGLGGSTKITIRGNSSLTDNNQPLWIVDGVPFTDNQTSEASAYGGYDRGGTSFDINPEDIESISVLKGPNAAALYGSRAGNGVILVTTKKGSKKDGFGVTYNGSFTWSQVTGTLKMQDKYGQGSRGELVYKPKEGTQEVAKPTVPNDNEHQDEWNAYNEYIANRTLSGELAYGPELDGRMERTWNGELIPYSYYGNKLKDYFDTGFSQFHSVSVGSSTEKSHFRASFGFNGNDGLFKDETLEKITADINAGAEVNKYLSIDGKISLSRMSAKNRPLTGLNGEVAQLLLIPGNIRLSDLQNYTTTERLHENWFGPNQHYSNPYYVRHRYQNSDERWRAFGYYAAKLNLTDWMKFSAKYAFDYYRTRLQTSDLSLGDQAIAGNGESWQEKLTTDNMSRGEENHFEHNIEFMFTGDKAFGEKFRLGYNVGSNIMYQQFETLTVGVKNMLDKNNWLFNTAERLDNATDKGHERAMYSVFGSLQLAYNEYLSLDLTARNDWSSTLPQQNNSFFYPSASLSFVISDFVRSLDKNLPTWLTFAKLRLSAAQVGKDPEPYNLWNTRKFEFQNGTRVPIVETIKKNSNLKPEIKTSYEVGLDMKFLNNRLGFDFTYYYSSTKNQAMLVDASSPWSQQWVNAGKISNKGVEMMIYSTPVQTKDFRFDLGVNLAKNISTVDELANGVNHIYFSGDPNMPVKVGAVPGGKLGNIYANNLMKRDAQGNVVVGSDGLPIPETGNGNLEQYILDHPIGNIEPNLLMSVTPSFSYKGFTLSAMFDMKFGGDIVCVSEGMATAVGTAKRTEYRGEYKEINGVKDYYMVVPGVKEDGSLNDIPVSAQTYYSTIGLYKSAKGYAEEFVYDASYIKLKELSIGYNFPSRILKKTPFTALKLSFVGRNLCFLLKHTPGNPDGGYDTTMFSQALDYAAVPYTRTFGFSINVGF</sequence>
<evidence type="ECO:0000256" key="2">
    <source>
        <dbReference type="ARBA" id="ARBA00022448"/>
    </source>
</evidence>
<keyword evidence="4" id="KW-0410">Iron transport</keyword>
<dbReference type="InterPro" id="IPR011662">
    <property type="entry name" value="Secretin/TonB_short_N"/>
</dbReference>
<dbReference type="NCBIfam" id="TIGR04057">
    <property type="entry name" value="SusC_RagA_signa"/>
    <property type="match status" value="1"/>
</dbReference>
<evidence type="ECO:0000256" key="8">
    <source>
        <dbReference type="ARBA" id="ARBA00023077"/>
    </source>
</evidence>
<dbReference type="RefSeq" id="WP_130057780.1">
    <property type="nucleotide sequence ID" value="NZ_CP081899.1"/>
</dbReference>
<dbReference type="EMBL" id="VWMK01000001">
    <property type="protein sequence ID" value="KAA3770742.1"/>
    <property type="molecule type" value="Genomic_DNA"/>
</dbReference>
<evidence type="ECO:0000256" key="6">
    <source>
        <dbReference type="ARBA" id="ARBA00023004"/>
    </source>
</evidence>
<comment type="caution">
    <text evidence="14">The sequence shown here is derived from an EMBL/GenBank/DDBJ whole genome shotgun (WGS) entry which is preliminary data.</text>
</comment>
<keyword evidence="9 11" id="KW-0472">Membrane</keyword>
<evidence type="ECO:0000256" key="11">
    <source>
        <dbReference type="PROSITE-ProRule" id="PRU01360"/>
    </source>
</evidence>
<evidence type="ECO:0000256" key="9">
    <source>
        <dbReference type="ARBA" id="ARBA00023136"/>
    </source>
</evidence>
<dbReference type="InterPro" id="IPR037066">
    <property type="entry name" value="Plug_dom_sf"/>
</dbReference>
<keyword evidence="7" id="KW-0406">Ion transport</keyword>
<comment type="similarity">
    <text evidence="11 12">Belongs to the TonB-dependent receptor family.</text>
</comment>
<evidence type="ECO:0000259" key="13">
    <source>
        <dbReference type="SMART" id="SM00965"/>
    </source>
</evidence>
<dbReference type="SUPFAM" id="SSF56935">
    <property type="entry name" value="Porins"/>
    <property type="match status" value="1"/>
</dbReference>
<dbReference type="InterPro" id="IPR023996">
    <property type="entry name" value="TonB-dep_OMP_SusC/RagA"/>
</dbReference>
<comment type="subcellular location">
    <subcellularLocation>
        <location evidence="1 11">Cell outer membrane</location>
        <topology evidence="1 11">Multi-pass membrane protein</topology>
    </subcellularLocation>
</comment>
<dbReference type="Gene3D" id="2.60.40.1120">
    <property type="entry name" value="Carboxypeptidase-like, regulatory domain"/>
    <property type="match status" value="1"/>
</dbReference>
<evidence type="ECO:0000313" key="14">
    <source>
        <dbReference type="EMBL" id="KAA3770742.1"/>
    </source>
</evidence>
<reference evidence="14 15" key="1">
    <citation type="journal article" date="2019" name="Nat. Med.">
        <title>A library of human gut bacterial isolates paired with longitudinal multiomics data enables mechanistic microbiome research.</title>
        <authorList>
            <person name="Poyet M."/>
            <person name="Groussin M."/>
            <person name="Gibbons S.M."/>
            <person name="Avila-Pacheco J."/>
            <person name="Jiang X."/>
            <person name="Kearney S.M."/>
            <person name="Perrotta A.R."/>
            <person name="Berdy B."/>
            <person name="Zhao S."/>
            <person name="Lieberman T.D."/>
            <person name="Swanson P.K."/>
            <person name="Smith M."/>
            <person name="Roesemann S."/>
            <person name="Alexander J.E."/>
            <person name="Rich S.A."/>
            <person name="Livny J."/>
            <person name="Vlamakis H."/>
            <person name="Clish C."/>
            <person name="Bullock K."/>
            <person name="Deik A."/>
            <person name="Scott J."/>
            <person name="Pierce K.A."/>
            <person name="Xavier R.J."/>
            <person name="Alm E.J."/>
        </authorList>
    </citation>
    <scope>NUCLEOTIDE SEQUENCE [LARGE SCALE GENOMIC DNA]</scope>
    <source>
        <strain evidence="14 15">BIOML-A10</strain>
    </source>
</reference>
<dbReference type="Pfam" id="PF07660">
    <property type="entry name" value="STN"/>
    <property type="match status" value="1"/>
</dbReference>
<keyword evidence="2 11" id="KW-0813">Transport</keyword>
<dbReference type="GO" id="GO:0009279">
    <property type="term" value="C:cell outer membrane"/>
    <property type="evidence" value="ECO:0007669"/>
    <property type="project" value="UniProtKB-SubCell"/>
</dbReference>
<evidence type="ECO:0000256" key="7">
    <source>
        <dbReference type="ARBA" id="ARBA00023065"/>
    </source>
</evidence>
<evidence type="ECO:0000313" key="15">
    <source>
        <dbReference type="Proteomes" id="UP000422221"/>
    </source>
</evidence>
<keyword evidence="3 11" id="KW-1134">Transmembrane beta strand</keyword>
<dbReference type="InterPro" id="IPR012910">
    <property type="entry name" value="Plug_dom"/>
</dbReference>
<dbReference type="Gene3D" id="2.40.170.20">
    <property type="entry name" value="TonB-dependent receptor, beta-barrel domain"/>
    <property type="match status" value="1"/>
</dbReference>
<organism evidence="14 15">
    <name type="scientific">Bacteroides salyersiae</name>
    <dbReference type="NCBI Taxonomy" id="291644"/>
    <lineage>
        <taxon>Bacteria</taxon>
        <taxon>Pseudomonadati</taxon>
        <taxon>Bacteroidota</taxon>
        <taxon>Bacteroidia</taxon>
        <taxon>Bacteroidales</taxon>
        <taxon>Bacteroidaceae</taxon>
        <taxon>Bacteroides</taxon>
    </lineage>
</organism>
<accession>A0A7J4XPM6</accession>
<dbReference type="SMART" id="SM00965">
    <property type="entry name" value="STN"/>
    <property type="match status" value="1"/>
</dbReference>
<dbReference type="InterPro" id="IPR036942">
    <property type="entry name" value="Beta-barrel_TonB_sf"/>
</dbReference>
<evidence type="ECO:0000256" key="10">
    <source>
        <dbReference type="ARBA" id="ARBA00023237"/>
    </source>
</evidence>
<proteinExistence type="inferred from homology"/>
<protein>
    <submittedName>
        <fullName evidence="14">SusC/RagA family TonB-linked outer membrane protein</fullName>
    </submittedName>
</protein>
<dbReference type="Pfam" id="PF07715">
    <property type="entry name" value="Plug"/>
    <property type="match status" value="1"/>
</dbReference>
<dbReference type="InterPro" id="IPR023997">
    <property type="entry name" value="TonB-dep_OMP_SusC/RagA_CS"/>
</dbReference>
<dbReference type="PANTHER" id="PTHR32552:SF81">
    <property type="entry name" value="TONB-DEPENDENT OUTER MEMBRANE RECEPTOR"/>
    <property type="match status" value="1"/>
</dbReference>
<dbReference type="GO" id="GO:0006826">
    <property type="term" value="P:iron ion transport"/>
    <property type="evidence" value="ECO:0007669"/>
    <property type="project" value="UniProtKB-KW"/>
</dbReference>
<dbReference type="SUPFAM" id="SSF49464">
    <property type="entry name" value="Carboxypeptidase regulatory domain-like"/>
    <property type="match status" value="1"/>
</dbReference>
<keyword evidence="6" id="KW-0408">Iron</keyword>